<dbReference type="GO" id="GO:0005886">
    <property type="term" value="C:plasma membrane"/>
    <property type="evidence" value="ECO:0007669"/>
    <property type="project" value="UniProtKB-SubCell"/>
</dbReference>
<evidence type="ECO:0000256" key="3">
    <source>
        <dbReference type="ARBA" id="ARBA00022692"/>
    </source>
</evidence>
<organism evidence="8 9">
    <name type="scientific">Agromyces seonyuensis</name>
    <dbReference type="NCBI Taxonomy" id="2662446"/>
    <lineage>
        <taxon>Bacteria</taxon>
        <taxon>Bacillati</taxon>
        <taxon>Actinomycetota</taxon>
        <taxon>Actinomycetes</taxon>
        <taxon>Micrococcales</taxon>
        <taxon>Microbacteriaceae</taxon>
        <taxon>Agromyces</taxon>
    </lineage>
</organism>
<keyword evidence="4 6" id="KW-1133">Transmembrane helix</keyword>
<dbReference type="PANTHER" id="PTHR43124:SF5">
    <property type="entry name" value="PURINE RIBONUCLEOSIDE EFFLUX PUMP NEPI"/>
    <property type="match status" value="1"/>
</dbReference>
<feature type="transmembrane region" description="Helical" evidence="6">
    <location>
        <begin position="66"/>
        <end position="88"/>
    </location>
</feature>
<evidence type="ECO:0000256" key="2">
    <source>
        <dbReference type="ARBA" id="ARBA00022475"/>
    </source>
</evidence>
<dbReference type="Gene3D" id="1.20.1250.20">
    <property type="entry name" value="MFS general substrate transporter like domains"/>
    <property type="match status" value="1"/>
</dbReference>
<evidence type="ECO:0000256" key="5">
    <source>
        <dbReference type="ARBA" id="ARBA00023136"/>
    </source>
</evidence>
<dbReference type="Pfam" id="PF07690">
    <property type="entry name" value="MFS_1"/>
    <property type="match status" value="1"/>
</dbReference>
<feature type="transmembrane region" description="Helical" evidence="6">
    <location>
        <begin position="185"/>
        <end position="204"/>
    </location>
</feature>
<feature type="transmembrane region" description="Helical" evidence="6">
    <location>
        <begin position="26"/>
        <end position="46"/>
    </location>
</feature>
<evidence type="ECO:0000256" key="1">
    <source>
        <dbReference type="ARBA" id="ARBA00004651"/>
    </source>
</evidence>
<dbReference type="GO" id="GO:0022857">
    <property type="term" value="F:transmembrane transporter activity"/>
    <property type="evidence" value="ECO:0007669"/>
    <property type="project" value="InterPro"/>
</dbReference>
<feature type="transmembrane region" description="Helical" evidence="6">
    <location>
        <begin position="154"/>
        <end position="179"/>
    </location>
</feature>
<dbReference type="InterPro" id="IPR020846">
    <property type="entry name" value="MFS_dom"/>
</dbReference>
<dbReference type="InterPro" id="IPR036259">
    <property type="entry name" value="MFS_trans_sf"/>
</dbReference>
<keyword evidence="5 6" id="KW-0472">Membrane</keyword>
<keyword evidence="3 6" id="KW-0812">Transmembrane</keyword>
<dbReference type="EMBL" id="WSTA01000029">
    <property type="protein sequence ID" value="MWB98560.1"/>
    <property type="molecule type" value="Genomic_DNA"/>
</dbReference>
<comment type="subcellular location">
    <subcellularLocation>
        <location evidence="1">Cell membrane</location>
        <topology evidence="1">Multi-pass membrane protein</topology>
    </subcellularLocation>
</comment>
<keyword evidence="9" id="KW-1185">Reference proteome</keyword>
<feature type="domain" description="Major facilitator superfamily (MFS) profile" evidence="7">
    <location>
        <begin position="30"/>
        <end position="237"/>
    </location>
</feature>
<comment type="caution">
    <text evidence="8">The sequence shown here is derived from an EMBL/GenBank/DDBJ whole genome shotgun (WGS) entry which is preliminary data.</text>
</comment>
<sequence>MDDTSPAPNSAARAVEAPAAPDVDRLPWAALLVLGAAAFVMVTAEMLPMAMLPQLAVGLGRSESEIGLLVSIWALVVVVGTFPAVRLVRRFDRRAVIAWALVALAVATVLAAAAPSWEAIVVARLIGAVSVGLLWATSNAATADLVPERDLPSAVAVVLGGAMLGTVIGTPLAGFVAQAVGWRPAFWGLAALALAAAVAVRMLVPALPAQAAEAEAAGVGVGVERGGTGGSRAAEAA</sequence>
<evidence type="ECO:0000256" key="6">
    <source>
        <dbReference type="SAM" id="Phobius"/>
    </source>
</evidence>
<proteinExistence type="predicted"/>
<feature type="non-terminal residue" evidence="8">
    <location>
        <position position="237"/>
    </location>
</feature>
<reference evidence="8 9" key="1">
    <citation type="submission" date="2019-12" db="EMBL/GenBank/DDBJ databases">
        <authorList>
            <person name="Kim Y.S."/>
        </authorList>
    </citation>
    <scope>NUCLEOTIDE SEQUENCE [LARGE SCALE GENOMIC DNA]</scope>
    <source>
        <strain evidence="8 9">MMS17-SY077</strain>
    </source>
</reference>
<dbReference type="AlphaFoldDB" id="A0A6I4NW19"/>
<feature type="transmembrane region" description="Helical" evidence="6">
    <location>
        <begin position="120"/>
        <end position="142"/>
    </location>
</feature>
<evidence type="ECO:0000313" key="8">
    <source>
        <dbReference type="EMBL" id="MWB98560.1"/>
    </source>
</evidence>
<protein>
    <submittedName>
        <fullName evidence="8">MFS transporter</fullName>
    </submittedName>
</protein>
<evidence type="ECO:0000256" key="4">
    <source>
        <dbReference type="ARBA" id="ARBA00022989"/>
    </source>
</evidence>
<dbReference type="PROSITE" id="PS50850">
    <property type="entry name" value="MFS"/>
    <property type="match status" value="1"/>
</dbReference>
<evidence type="ECO:0000313" key="9">
    <source>
        <dbReference type="Proteomes" id="UP000438182"/>
    </source>
</evidence>
<accession>A0A6I4NW19</accession>
<dbReference type="SUPFAM" id="SSF103473">
    <property type="entry name" value="MFS general substrate transporter"/>
    <property type="match status" value="1"/>
</dbReference>
<keyword evidence="2" id="KW-1003">Cell membrane</keyword>
<dbReference type="InterPro" id="IPR011701">
    <property type="entry name" value="MFS"/>
</dbReference>
<evidence type="ECO:0000259" key="7">
    <source>
        <dbReference type="PROSITE" id="PS50850"/>
    </source>
</evidence>
<dbReference type="Proteomes" id="UP000438182">
    <property type="component" value="Unassembled WGS sequence"/>
</dbReference>
<dbReference type="RefSeq" id="WP_160423997.1">
    <property type="nucleotide sequence ID" value="NZ_WSTA01000029.1"/>
</dbReference>
<feature type="transmembrane region" description="Helical" evidence="6">
    <location>
        <begin position="95"/>
        <end position="114"/>
    </location>
</feature>
<gene>
    <name evidence="8" type="ORF">GB864_08365</name>
</gene>
<name>A0A6I4NW19_9MICO</name>
<dbReference type="InterPro" id="IPR050189">
    <property type="entry name" value="MFS_Efflux_Transporters"/>
</dbReference>
<dbReference type="PANTHER" id="PTHR43124">
    <property type="entry name" value="PURINE EFFLUX PUMP PBUE"/>
    <property type="match status" value="1"/>
</dbReference>